<keyword evidence="6" id="KW-0511">Multifunctional enzyme</keyword>
<dbReference type="GO" id="GO:0003964">
    <property type="term" value="F:RNA-directed DNA polymerase activity"/>
    <property type="evidence" value="ECO:0007669"/>
    <property type="project" value="UniProtKB-KW"/>
</dbReference>
<evidence type="ECO:0000256" key="6">
    <source>
        <dbReference type="ARBA" id="ARBA00023268"/>
    </source>
</evidence>
<dbReference type="CDD" id="cd09274">
    <property type="entry name" value="RNase_HI_RT_Ty3"/>
    <property type="match status" value="1"/>
</dbReference>
<gene>
    <name evidence="10" type="primary">pol</name>
    <name evidence="10" type="ORF">NPIL_388281</name>
</gene>
<evidence type="ECO:0000313" key="11">
    <source>
        <dbReference type="Proteomes" id="UP000887013"/>
    </source>
</evidence>
<dbReference type="Proteomes" id="UP000887013">
    <property type="component" value="Unassembled WGS sequence"/>
</dbReference>
<keyword evidence="2" id="KW-0808">Transferase</keyword>
<dbReference type="FunFam" id="3.30.70.270:FF:000020">
    <property type="entry name" value="Transposon Tf2-6 polyprotein-like Protein"/>
    <property type="match status" value="1"/>
</dbReference>
<dbReference type="SUPFAM" id="SSF56672">
    <property type="entry name" value="DNA/RNA polymerases"/>
    <property type="match status" value="1"/>
</dbReference>
<dbReference type="PANTHER" id="PTHR37984">
    <property type="entry name" value="PROTEIN CBG26694"/>
    <property type="match status" value="1"/>
</dbReference>
<dbReference type="InterPro" id="IPR043128">
    <property type="entry name" value="Rev_trsase/Diguanyl_cyclase"/>
</dbReference>
<feature type="domain" description="Reverse transcriptase/retrotransposon-derived protein RNase H-like" evidence="7">
    <location>
        <begin position="271"/>
        <end position="368"/>
    </location>
</feature>
<dbReference type="InterPro" id="IPR043502">
    <property type="entry name" value="DNA/RNA_pol_sf"/>
</dbReference>
<dbReference type="Pfam" id="PF17921">
    <property type="entry name" value="Integrase_H2C2"/>
    <property type="match status" value="1"/>
</dbReference>
<evidence type="ECO:0000256" key="3">
    <source>
        <dbReference type="ARBA" id="ARBA00022722"/>
    </source>
</evidence>
<dbReference type="InterPro" id="IPR041577">
    <property type="entry name" value="RT_RNaseH_2"/>
</dbReference>
<feature type="domain" description="DUF7041" evidence="9">
    <location>
        <begin position="21"/>
        <end position="100"/>
    </location>
</feature>
<keyword evidence="2" id="KW-0548">Nucleotidyltransferase</keyword>
<reference evidence="10" key="1">
    <citation type="submission" date="2020-08" db="EMBL/GenBank/DDBJ databases">
        <title>Multicomponent nature underlies the extraordinary mechanical properties of spider dragline silk.</title>
        <authorList>
            <person name="Kono N."/>
            <person name="Nakamura H."/>
            <person name="Mori M."/>
            <person name="Yoshida Y."/>
            <person name="Ohtoshi R."/>
            <person name="Malay A.D."/>
            <person name="Moran D.A.P."/>
            <person name="Tomita M."/>
            <person name="Numata K."/>
            <person name="Arakawa K."/>
        </authorList>
    </citation>
    <scope>NUCLEOTIDE SEQUENCE</scope>
</reference>
<dbReference type="FunFam" id="3.10.20.370:FF:000001">
    <property type="entry name" value="Retrovirus-related Pol polyprotein from transposon 17.6-like protein"/>
    <property type="match status" value="1"/>
</dbReference>
<evidence type="ECO:0000259" key="7">
    <source>
        <dbReference type="Pfam" id="PF17919"/>
    </source>
</evidence>
<evidence type="ECO:0000313" key="10">
    <source>
        <dbReference type="EMBL" id="GFT30555.1"/>
    </source>
</evidence>
<organism evidence="10 11">
    <name type="scientific">Nephila pilipes</name>
    <name type="common">Giant wood spider</name>
    <name type="synonym">Nephila maculata</name>
    <dbReference type="NCBI Taxonomy" id="299642"/>
    <lineage>
        <taxon>Eukaryota</taxon>
        <taxon>Metazoa</taxon>
        <taxon>Ecdysozoa</taxon>
        <taxon>Arthropoda</taxon>
        <taxon>Chelicerata</taxon>
        <taxon>Arachnida</taxon>
        <taxon>Araneae</taxon>
        <taxon>Araneomorphae</taxon>
        <taxon>Entelegynae</taxon>
        <taxon>Araneoidea</taxon>
        <taxon>Nephilidae</taxon>
        <taxon>Nephila</taxon>
    </lineage>
</organism>
<keyword evidence="11" id="KW-1185">Reference proteome</keyword>
<evidence type="ECO:0000259" key="8">
    <source>
        <dbReference type="Pfam" id="PF17921"/>
    </source>
</evidence>
<keyword evidence="5" id="KW-0695">RNA-directed DNA polymerase</keyword>
<dbReference type="InterPro" id="IPR055469">
    <property type="entry name" value="DUF7041"/>
</dbReference>
<keyword evidence="3" id="KW-0540">Nuclease</keyword>
<dbReference type="Gene3D" id="3.30.70.270">
    <property type="match status" value="2"/>
</dbReference>
<dbReference type="AlphaFoldDB" id="A0A8X6NRU8"/>
<name>A0A8X6NRU8_NEPPI</name>
<feature type="non-terminal residue" evidence="10">
    <location>
        <position position="1"/>
    </location>
</feature>
<sequence>MTEVSNAQQHVSRVAVKLSPLWKQNIKLWFLQAEASFELSRITNDVTKYNNVIAAIDSEILSVVSDLLFDPPHADRYTTLKNRLIQEFSDSENLQIRKLLSELQLGDFRNPFLSGRSEQSSDSPHSPLNEMAALRGEIAALSKQVERLSRDQSKNRFRGSKSEAEHKTHVRAVFQKLQQYGLTINTSKCVFGVSEISFLGHLVTQQGTKPLPEKVEPILNYPKPKTIKELQRFLGILNFFRRFLPNVAQHQIALSEFLKGTRKNNNRVIEWTTQAEQEFCTCKKLIADATLLAHPKPDAELILHVDASDFAIGGALFQIIDNEPQPLAFFSRKLSQTEKNYSAYDRELLASYASIKHFIHMLEARDFKLFTDHKPLTHAFKQRLDKCSPRQARQLDFISQFMTNICYLPGNENVTADSLSRIASIEMPNPINYDEIAKSQESDLELQNLISNPQVLQLKKIVMPNSNIPLFCDLSTGTARPYIPKEYRQRIFNQLHNMSHPGIRATTKLIRSRFVWPSICKDCSAWSKYCIPCQKAK</sequence>
<evidence type="ECO:0000256" key="1">
    <source>
        <dbReference type="ARBA" id="ARBA00012493"/>
    </source>
</evidence>
<evidence type="ECO:0000256" key="4">
    <source>
        <dbReference type="ARBA" id="ARBA00022759"/>
    </source>
</evidence>
<feature type="domain" description="Integrase zinc-binding" evidence="8">
    <location>
        <begin position="483"/>
        <end position="537"/>
    </location>
</feature>
<dbReference type="OrthoDB" id="6432186at2759"/>
<dbReference type="InterPro" id="IPR050951">
    <property type="entry name" value="Retrovirus_Pol_polyprotein"/>
</dbReference>
<dbReference type="EMBL" id="BMAW01107706">
    <property type="protein sequence ID" value="GFT30555.1"/>
    <property type="molecule type" value="Genomic_DNA"/>
</dbReference>
<dbReference type="Pfam" id="PF17919">
    <property type="entry name" value="RT_RNaseH_2"/>
    <property type="match status" value="1"/>
</dbReference>
<accession>A0A8X6NRU8</accession>
<dbReference type="GO" id="GO:0004519">
    <property type="term" value="F:endonuclease activity"/>
    <property type="evidence" value="ECO:0007669"/>
    <property type="project" value="UniProtKB-KW"/>
</dbReference>
<comment type="caution">
    <text evidence="10">The sequence shown here is derived from an EMBL/GenBank/DDBJ whole genome shotgun (WGS) entry which is preliminary data.</text>
</comment>
<dbReference type="EC" id="2.7.7.49" evidence="1"/>
<dbReference type="PANTHER" id="PTHR37984:SF5">
    <property type="entry name" value="PROTEIN NYNRIN-LIKE"/>
    <property type="match status" value="1"/>
</dbReference>
<dbReference type="Gene3D" id="1.10.340.70">
    <property type="match status" value="1"/>
</dbReference>
<protein>
    <recommendedName>
        <fullName evidence="1">RNA-directed DNA polymerase</fullName>
        <ecNumber evidence="1">2.7.7.49</ecNumber>
    </recommendedName>
</protein>
<keyword evidence="4" id="KW-0378">Hydrolase</keyword>
<dbReference type="FunFam" id="1.10.340.70:FF:000004">
    <property type="entry name" value="Retrovirus-related Pol polyprotein from transposon 297-like Protein"/>
    <property type="match status" value="1"/>
</dbReference>
<dbReference type="Pfam" id="PF23055">
    <property type="entry name" value="DUF7041"/>
    <property type="match status" value="1"/>
</dbReference>
<keyword evidence="4" id="KW-0255">Endonuclease</keyword>
<proteinExistence type="predicted"/>
<evidence type="ECO:0000259" key="9">
    <source>
        <dbReference type="Pfam" id="PF23055"/>
    </source>
</evidence>
<evidence type="ECO:0000256" key="5">
    <source>
        <dbReference type="ARBA" id="ARBA00022918"/>
    </source>
</evidence>
<evidence type="ECO:0000256" key="2">
    <source>
        <dbReference type="ARBA" id="ARBA00022695"/>
    </source>
</evidence>
<dbReference type="Gene3D" id="3.10.20.370">
    <property type="match status" value="1"/>
</dbReference>
<dbReference type="InterPro" id="IPR041588">
    <property type="entry name" value="Integrase_H2C2"/>
</dbReference>